<keyword evidence="2" id="KW-1185">Reference proteome</keyword>
<dbReference type="OrthoDB" id="9850706at2"/>
<evidence type="ECO:0000313" key="1">
    <source>
        <dbReference type="EMBL" id="KPL84171.1"/>
    </source>
</evidence>
<gene>
    <name evidence="1" type="ORF">SE15_03130</name>
</gene>
<sequence length="142" mass="15189">MRYGNQVILDGQVSLRRVYGLEGAIALELTITTDLAALGGVHRVVVTQERLALEALAFLLVAYAHGEGLHATIYGWLYSGVDQAHVVASQMAFHVTPPHREQAVSVLRALETGYRAQGVLPAVVAVNGYRVRVSEVVGDAAA</sequence>
<proteinExistence type="predicted"/>
<dbReference type="Proteomes" id="UP000050544">
    <property type="component" value="Unassembled WGS sequence"/>
</dbReference>
<evidence type="ECO:0000313" key="2">
    <source>
        <dbReference type="Proteomes" id="UP000050544"/>
    </source>
</evidence>
<dbReference type="EMBL" id="LGKO01000002">
    <property type="protein sequence ID" value="KPL84171.1"/>
    <property type="molecule type" value="Genomic_DNA"/>
</dbReference>
<dbReference type="RefSeq" id="WP_054520634.1">
    <property type="nucleotide sequence ID" value="NZ_LGKO01000002.1"/>
</dbReference>
<comment type="caution">
    <text evidence="1">The sequence shown here is derived from an EMBL/GenBank/DDBJ whole genome shotgun (WGS) entry which is preliminary data.</text>
</comment>
<reference evidence="1 2" key="1">
    <citation type="submission" date="2015-07" db="EMBL/GenBank/DDBJ databases">
        <title>Whole genome sequence of Thermanaerothrix daxensis DSM 23592.</title>
        <authorList>
            <person name="Hemp J."/>
            <person name="Ward L.M."/>
            <person name="Pace L.A."/>
            <person name="Fischer W.W."/>
        </authorList>
    </citation>
    <scope>NUCLEOTIDE SEQUENCE [LARGE SCALE GENOMIC DNA]</scope>
    <source>
        <strain evidence="1 2">GNS-1</strain>
    </source>
</reference>
<name>A0A0P6YGR9_9CHLR</name>
<organism evidence="1 2">
    <name type="scientific">Thermanaerothrix daxensis</name>
    <dbReference type="NCBI Taxonomy" id="869279"/>
    <lineage>
        <taxon>Bacteria</taxon>
        <taxon>Bacillati</taxon>
        <taxon>Chloroflexota</taxon>
        <taxon>Anaerolineae</taxon>
        <taxon>Anaerolineales</taxon>
        <taxon>Anaerolineaceae</taxon>
        <taxon>Thermanaerothrix</taxon>
    </lineage>
</organism>
<dbReference type="AlphaFoldDB" id="A0A0P6YGR9"/>
<dbReference type="STRING" id="869279.SE15_03130"/>
<protein>
    <submittedName>
        <fullName evidence="1">Uncharacterized protein</fullName>
    </submittedName>
</protein>
<accession>A0A0P6YGR9</accession>